<dbReference type="InterPro" id="IPR008447">
    <property type="entry name" value="Prot_L2"/>
</dbReference>
<gene>
    <name evidence="10" type="primary">L2R</name>
    <name evidence="10" type="ORF">SQPV_0550</name>
</gene>
<evidence type="ECO:0000256" key="7">
    <source>
        <dbReference type="ARBA" id="ARBA00023136"/>
    </source>
</evidence>
<name>U3UBC8_9POXV</name>
<dbReference type="Pfam" id="PF05803">
    <property type="entry name" value="Chordopox_L2"/>
    <property type="match status" value="1"/>
</dbReference>
<proteinExistence type="predicted"/>
<dbReference type="EMBL" id="HE601899">
    <property type="protein sequence ID" value="CCD83238.1"/>
    <property type="molecule type" value="Genomic_DNA"/>
</dbReference>
<sequence>MGSVLHEVVRNKIRSMEHRARQDERLLDAILYNAEGRGSAVFRCVRRFLVDVLVALIIILYLLARVAGRNVAATVFVAVCVWVTLGLAGYGWICVIAL</sequence>
<evidence type="ECO:0000313" key="10">
    <source>
        <dbReference type="EMBL" id="CCD83238.1"/>
    </source>
</evidence>
<keyword evidence="8" id="KW-1035">Host cytoplasm</keyword>
<evidence type="ECO:0000256" key="9">
    <source>
        <dbReference type="SAM" id="Phobius"/>
    </source>
</evidence>
<dbReference type="GeneID" id="18158330"/>
<organism evidence="10 11">
    <name type="scientific">Squirrelpox virus</name>
    <dbReference type="NCBI Taxonomy" id="240426"/>
    <lineage>
        <taxon>Viruses</taxon>
        <taxon>Varidnaviria</taxon>
        <taxon>Bamfordvirae</taxon>
        <taxon>Nucleocytoviricota</taxon>
        <taxon>Pokkesviricetes</taxon>
        <taxon>Chitovirales</taxon>
        <taxon>Poxviridae</taxon>
        <taxon>Chordopoxvirinae</taxon>
        <taxon>Sciuripoxvirus</taxon>
        <taxon>Sciuripoxvirus squirrelpox</taxon>
    </lineage>
</organism>
<feature type="transmembrane region" description="Helical" evidence="9">
    <location>
        <begin position="48"/>
        <end position="67"/>
    </location>
</feature>
<evidence type="ECO:0000256" key="4">
    <source>
        <dbReference type="ARBA" id="ARBA00022692"/>
    </source>
</evidence>
<evidence type="ECO:0000256" key="3">
    <source>
        <dbReference type="ARBA" id="ARBA00022518"/>
    </source>
</evidence>
<keyword evidence="7 9" id="KW-0472">Membrane</keyword>
<evidence type="ECO:0000313" key="11">
    <source>
        <dbReference type="Proteomes" id="UP000144311"/>
    </source>
</evidence>
<accession>U3UBC8</accession>
<evidence type="ECO:0000256" key="1">
    <source>
        <dbReference type="ARBA" id="ARBA00004192"/>
    </source>
</evidence>
<keyword evidence="3" id="KW-0244">Early protein</keyword>
<evidence type="ECO:0000256" key="2">
    <source>
        <dbReference type="ARBA" id="ARBA00004385"/>
    </source>
</evidence>
<protein>
    <submittedName>
        <fullName evidence="10">Conserved hypothetical pox protein</fullName>
    </submittedName>
</protein>
<dbReference type="GO" id="GO:0030430">
    <property type="term" value="C:host cell cytoplasm"/>
    <property type="evidence" value="ECO:0007669"/>
    <property type="project" value="UniProtKB-SubCell"/>
</dbReference>
<dbReference type="Proteomes" id="UP000144311">
    <property type="component" value="Segment"/>
</dbReference>
<evidence type="ECO:0000256" key="5">
    <source>
        <dbReference type="ARBA" id="ARBA00022844"/>
    </source>
</evidence>
<reference evidence="10 11" key="2">
    <citation type="submission" date="2013-10" db="EMBL/GenBank/DDBJ databases">
        <title>The genome of epidemic Squirrel Poxvirus reveals novel virulence genes.</title>
        <authorList>
            <person name="Darby A.C."/>
            <person name="McInnes C.J."/>
            <person name="Kjaer K.H."/>
            <person name="Wood A.R."/>
            <person name="Hughes M."/>
            <person name="Martensen P.M."/>
            <person name="Radford A.D."/>
            <person name="Hall N."/>
            <person name="Chantrey J."/>
        </authorList>
    </citation>
    <scope>NUCLEOTIDE SEQUENCE [LARGE SCALE GENOMIC DNA]</scope>
    <source>
        <strain evidence="10">Red squirrel UK</strain>
    </source>
</reference>
<feature type="transmembrane region" description="Helical" evidence="9">
    <location>
        <begin position="73"/>
        <end position="97"/>
    </location>
</feature>
<evidence type="ECO:0000256" key="8">
    <source>
        <dbReference type="ARBA" id="ARBA00023200"/>
    </source>
</evidence>
<comment type="subcellular location">
    <subcellularLocation>
        <location evidence="1">Host cytoplasm</location>
    </subcellularLocation>
    <subcellularLocation>
        <location evidence="2">Virion membrane</location>
        <topology evidence="2">Multi-pass membrane protein</topology>
    </subcellularLocation>
</comment>
<reference evidence="10 11" key="1">
    <citation type="submission" date="2011-10" db="EMBL/GenBank/DDBJ databases">
        <authorList>
            <person name="Darby A."/>
        </authorList>
    </citation>
    <scope>NUCLEOTIDE SEQUENCE [LARGE SCALE GENOMIC DNA]</scope>
    <source>
        <strain evidence="10">Red squirrel UK</strain>
    </source>
</reference>
<dbReference type="GO" id="GO:0055036">
    <property type="term" value="C:virion membrane"/>
    <property type="evidence" value="ECO:0007669"/>
    <property type="project" value="UniProtKB-SubCell"/>
</dbReference>
<keyword evidence="11" id="KW-1185">Reference proteome</keyword>
<dbReference type="RefSeq" id="YP_008658480.1">
    <property type="nucleotide sequence ID" value="NC_022563.1"/>
</dbReference>
<keyword evidence="4 9" id="KW-0812">Transmembrane</keyword>
<keyword evidence="5" id="KW-0946">Virion</keyword>
<evidence type="ECO:0000256" key="6">
    <source>
        <dbReference type="ARBA" id="ARBA00022989"/>
    </source>
</evidence>
<keyword evidence="6 9" id="KW-1133">Transmembrane helix</keyword>
<dbReference type="KEGG" id="vg:18158330"/>